<dbReference type="EMBL" id="UYRX01000428">
    <property type="protein sequence ID" value="VDK82082.1"/>
    <property type="molecule type" value="Genomic_DNA"/>
</dbReference>
<gene>
    <name evidence="1" type="ORF">NLS_LOCUS5585</name>
</gene>
<evidence type="ECO:0000313" key="2">
    <source>
        <dbReference type="Proteomes" id="UP000277928"/>
    </source>
</evidence>
<name>A0A3P6T2H4_LITSI</name>
<sequence>MTVMTPADTWPSTNTTNYVRDMCPRISVEMRAQCARATTAHWRPSHRWPVVCGMESAERVIDSSFSSTSGREVDFSEV</sequence>
<dbReference type="Proteomes" id="UP000277928">
    <property type="component" value="Unassembled WGS sequence"/>
</dbReference>
<accession>A0A3P6T2H4</accession>
<protein>
    <submittedName>
        <fullName evidence="1">Uncharacterized protein</fullName>
    </submittedName>
</protein>
<reference evidence="1 2" key="1">
    <citation type="submission" date="2018-08" db="EMBL/GenBank/DDBJ databases">
        <authorList>
            <person name="Laetsch R D."/>
            <person name="Stevens L."/>
            <person name="Kumar S."/>
            <person name="Blaxter L. M."/>
        </authorList>
    </citation>
    <scope>NUCLEOTIDE SEQUENCE [LARGE SCALE GENOMIC DNA]</scope>
</reference>
<dbReference type="AlphaFoldDB" id="A0A3P6T2H4"/>
<keyword evidence="2" id="KW-1185">Reference proteome</keyword>
<proteinExistence type="predicted"/>
<organism evidence="1 2">
    <name type="scientific">Litomosoides sigmodontis</name>
    <name type="common">Filarial nematode worm</name>
    <dbReference type="NCBI Taxonomy" id="42156"/>
    <lineage>
        <taxon>Eukaryota</taxon>
        <taxon>Metazoa</taxon>
        <taxon>Ecdysozoa</taxon>
        <taxon>Nematoda</taxon>
        <taxon>Chromadorea</taxon>
        <taxon>Rhabditida</taxon>
        <taxon>Spirurina</taxon>
        <taxon>Spiruromorpha</taxon>
        <taxon>Filarioidea</taxon>
        <taxon>Onchocercidae</taxon>
        <taxon>Litomosoides</taxon>
    </lineage>
</organism>
<evidence type="ECO:0000313" key="1">
    <source>
        <dbReference type="EMBL" id="VDK82082.1"/>
    </source>
</evidence>